<evidence type="ECO:0000256" key="6">
    <source>
        <dbReference type="ARBA" id="ARBA00023136"/>
    </source>
</evidence>
<comment type="caution">
    <text evidence="9">The sequence shown here is derived from an EMBL/GenBank/DDBJ whole genome shotgun (WGS) entry which is preliminary data.</text>
</comment>
<keyword evidence="2" id="KW-1003">Cell membrane</keyword>
<dbReference type="RefSeq" id="WP_183623384.1">
    <property type="nucleotide sequence ID" value="NZ_JACHWJ010000001.1"/>
</dbReference>
<feature type="transmembrane region" description="Helical" evidence="8">
    <location>
        <begin position="92"/>
        <end position="114"/>
    </location>
</feature>
<keyword evidence="3" id="KW-0808">Transferase</keyword>
<protein>
    <recommendedName>
        <fullName evidence="11">DUF2029 domain-containing protein</fullName>
    </recommendedName>
</protein>
<organism evidence="9 10">
    <name type="scientific">Pseudoclavibacter helvolus</name>
    <dbReference type="NCBI Taxonomy" id="255205"/>
    <lineage>
        <taxon>Bacteria</taxon>
        <taxon>Bacillati</taxon>
        <taxon>Actinomycetota</taxon>
        <taxon>Actinomycetes</taxon>
        <taxon>Micrococcales</taxon>
        <taxon>Microbacteriaceae</taxon>
        <taxon>Pseudoclavibacter</taxon>
    </lineage>
</organism>
<dbReference type="Proteomes" id="UP000545286">
    <property type="component" value="Unassembled WGS sequence"/>
</dbReference>
<feature type="transmembrane region" description="Helical" evidence="8">
    <location>
        <begin position="379"/>
        <end position="401"/>
    </location>
</feature>
<sequence length="462" mass="49233">MTTSWIARHWRGPLSIVTLWLAFAGVHYVLILVNLYSLSNPMGDVFQVYRGWVDQAQLGQVPGIDTTFVYPLPSLLPMLLADVVGGQANYGLGWLLVAAAGNAVAFAALTLWRPAAQNARLRQIAAWWWLALMALLGPVALGRIDAVSVPIAILALLALRRRPEVAGALLTFGAWLKIWPAAVFAAAFIVLRHRLWLAAGAVVVCAAVLIPALALGGGSNVFSFVTEQTGRGLQVEAVAATVPMWLASMQVPGYEAYYSMEILTFQVDGPGTEFVSALLTPVLAVAVLGVVLLALVSKRRGMPFTRLFPALSLALVLSFIVFNKVGSPQFITWLAPVIVFGLIVDVRRFALPAGIALCIAWLTQIIYPGNYNFVTDAHAAGVALLAGRNGLLVVLLIWALWAMWPRSRRAVGAAAAPASSAAAPAGRSAVREHGADGVTDVVDLEQEAVVAEVRPDRDGSIA</sequence>
<keyword evidence="5 8" id="KW-1133">Transmembrane helix</keyword>
<evidence type="ECO:0000256" key="4">
    <source>
        <dbReference type="ARBA" id="ARBA00022692"/>
    </source>
</evidence>
<feature type="transmembrane region" description="Helical" evidence="8">
    <location>
        <begin position="165"/>
        <end position="188"/>
    </location>
</feature>
<feature type="transmembrane region" description="Helical" evidence="8">
    <location>
        <begin position="349"/>
        <end position="367"/>
    </location>
</feature>
<evidence type="ECO:0000313" key="10">
    <source>
        <dbReference type="Proteomes" id="UP000545286"/>
    </source>
</evidence>
<evidence type="ECO:0000256" key="2">
    <source>
        <dbReference type="ARBA" id="ARBA00022475"/>
    </source>
</evidence>
<feature type="transmembrane region" description="Helical" evidence="8">
    <location>
        <begin position="303"/>
        <end position="322"/>
    </location>
</feature>
<feature type="transmembrane region" description="Helical" evidence="8">
    <location>
        <begin position="274"/>
        <end position="296"/>
    </location>
</feature>
<gene>
    <name evidence="9" type="ORF">FHX72_001034</name>
</gene>
<keyword evidence="4 8" id="KW-0812">Transmembrane</keyword>
<comment type="similarity">
    <text evidence="7">Belongs to the glycosyltransferase 87 family.</text>
</comment>
<dbReference type="GO" id="GO:0016758">
    <property type="term" value="F:hexosyltransferase activity"/>
    <property type="evidence" value="ECO:0007669"/>
    <property type="project" value="InterPro"/>
</dbReference>
<evidence type="ECO:0000256" key="3">
    <source>
        <dbReference type="ARBA" id="ARBA00022679"/>
    </source>
</evidence>
<feature type="transmembrane region" description="Helical" evidence="8">
    <location>
        <begin position="126"/>
        <end position="159"/>
    </location>
</feature>
<evidence type="ECO:0000256" key="8">
    <source>
        <dbReference type="SAM" id="Phobius"/>
    </source>
</evidence>
<dbReference type="EMBL" id="JACHWJ010000001">
    <property type="protein sequence ID" value="MBB2956922.1"/>
    <property type="molecule type" value="Genomic_DNA"/>
</dbReference>
<keyword evidence="10" id="KW-1185">Reference proteome</keyword>
<evidence type="ECO:0008006" key="11">
    <source>
        <dbReference type="Google" id="ProtNLM"/>
    </source>
</evidence>
<name>A0A7W4UN39_9MICO</name>
<dbReference type="Pfam" id="PF09594">
    <property type="entry name" value="GT87"/>
    <property type="match status" value="1"/>
</dbReference>
<feature type="transmembrane region" description="Helical" evidence="8">
    <location>
        <begin position="12"/>
        <end position="36"/>
    </location>
</feature>
<comment type="subcellular location">
    <subcellularLocation>
        <location evidence="1">Cell membrane</location>
        <topology evidence="1">Multi-pass membrane protein</topology>
    </subcellularLocation>
</comment>
<evidence type="ECO:0000256" key="5">
    <source>
        <dbReference type="ARBA" id="ARBA00022989"/>
    </source>
</evidence>
<reference evidence="9 10" key="1">
    <citation type="submission" date="2020-08" db="EMBL/GenBank/DDBJ databases">
        <title>Sequencing the genomes of 1000 actinobacteria strains.</title>
        <authorList>
            <person name="Klenk H.-P."/>
        </authorList>
    </citation>
    <scope>NUCLEOTIDE SEQUENCE [LARGE SCALE GENOMIC DNA]</scope>
    <source>
        <strain evidence="9 10">DSM 20419</strain>
    </source>
</reference>
<keyword evidence="6 8" id="KW-0472">Membrane</keyword>
<evidence type="ECO:0000313" key="9">
    <source>
        <dbReference type="EMBL" id="MBB2956922.1"/>
    </source>
</evidence>
<feature type="transmembrane region" description="Helical" evidence="8">
    <location>
        <begin position="195"/>
        <end position="215"/>
    </location>
</feature>
<dbReference type="AlphaFoldDB" id="A0A7W4UN39"/>
<evidence type="ECO:0000256" key="7">
    <source>
        <dbReference type="ARBA" id="ARBA00024033"/>
    </source>
</evidence>
<accession>A0A7W4UN39</accession>
<proteinExistence type="inferred from homology"/>
<dbReference type="InterPro" id="IPR018584">
    <property type="entry name" value="GT87"/>
</dbReference>
<feature type="transmembrane region" description="Helical" evidence="8">
    <location>
        <begin position="328"/>
        <end position="344"/>
    </location>
</feature>
<evidence type="ECO:0000256" key="1">
    <source>
        <dbReference type="ARBA" id="ARBA00004651"/>
    </source>
</evidence>
<dbReference type="GO" id="GO:0005886">
    <property type="term" value="C:plasma membrane"/>
    <property type="evidence" value="ECO:0007669"/>
    <property type="project" value="UniProtKB-SubCell"/>
</dbReference>